<dbReference type="GO" id="GO:0010629">
    <property type="term" value="P:negative regulation of gene expression"/>
    <property type="evidence" value="ECO:0007669"/>
    <property type="project" value="TreeGrafter"/>
</dbReference>
<reference evidence="6" key="2">
    <citation type="submission" date="2021-04" db="EMBL/GenBank/DDBJ databases">
        <authorList>
            <person name="Gilroy R."/>
        </authorList>
    </citation>
    <scope>NUCLEOTIDE SEQUENCE</scope>
    <source>
        <strain evidence="6">Gambia2-208</strain>
    </source>
</reference>
<protein>
    <submittedName>
        <fullName evidence="6">Macro domain-containing protein</fullName>
    </submittedName>
</protein>
<dbReference type="GO" id="GO:0016757">
    <property type="term" value="F:glycosyltransferase activity"/>
    <property type="evidence" value="ECO:0007669"/>
    <property type="project" value="UniProtKB-KW"/>
</dbReference>
<evidence type="ECO:0000256" key="1">
    <source>
        <dbReference type="ARBA" id="ARBA00022676"/>
    </source>
</evidence>
<evidence type="ECO:0000259" key="4">
    <source>
        <dbReference type="PROSITE" id="PS50104"/>
    </source>
</evidence>
<dbReference type="GO" id="GO:0003714">
    <property type="term" value="F:transcription corepressor activity"/>
    <property type="evidence" value="ECO:0007669"/>
    <property type="project" value="TreeGrafter"/>
</dbReference>
<dbReference type="AlphaFoldDB" id="A0A9D1ZI48"/>
<evidence type="ECO:0000256" key="2">
    <source>
        <dbReference type="ARBA" id="ARBA00022679"/>
    </source>
</evidence>
<evidence type="ECO:0000256" key="3">
    <source>
        <dbReference type="ARBA" id="ARBA00023027"/>
    </source>
</evidence>
<dbReference type="SMART" id="SM00506">
    <property type="entry name" value="A1pp"/>
    <property type="match status" value="1"/>
</dbReference>
<dbReference type="GO" id="GO:0007165">
    <property type="term" value="P:signal transduction"/>
    <property type="evidence" value="ECO:0007669"/>
    <property type="project" value="InterPro"/>
</dbReference>
<dbReference type="PANTHER" id="PTHR14453:SF67">
    <property type="entry name" value="POLY [ADP-RIBOSE] POLYMERASE"/>
    <property type="match status" value="1"/>
</dbReference>
<gene>
    <name evidence="6" type="ORF">H9824_04565</name>
</gene>
<keyword evidence="2" id="KW-0808">Transferase</keyword>
<dbReference type="Pfam" id="PF13676">
    <property type="entry name" value="TIR_2"/>
    <property type="match status" value="1"/>
</dbReference>
<dbReference type="PROSITE" id="PS50104">
    <property type="entry name" value="TIR"/>
    <property type="match status" value="1"/>
</dbReference>
<dbReference type="Pfam" id="PF01661">
    <property type="entry name" value="Macro"/>
    <property type="match status" value="1"/>
</dbReference>
<organism evidence="6 7">
    <name type="scientific">Candidatus Bacteroides pullicola</name>
    <dbReference type="NCBI Taxonomy" id="2838475"/>
    <lineage>
        <taxon>Bacteria</taxon>
        <taxon>Pseudomonadati</taxon>
        <taxon>Bacteroidota</taxon>
        <taxon>Bacteroidia</taxon>
        <taxon>Bacteroidales</taxon>
        <taxon>Bacteroidaceae</taxon>
        <taxon>Bacteroides</taxon>
    </lineage>
</organism>
<dbReference type="PROSITE" id="PS51154">
    <property type="entry name" value="MACRO"/>
    <property type="match status" value="1"/>
</dbReference>
<feature type="domain" description="Macro" evidence="5">
    <location>
        <begin position="1"/>
        <end position="251"/>
    </location>
</feature>
<evidence type="ECO:0000259" key="5">
    <source>
        <dbReference type="PROSITE" id="PS51154"/>
    </source>
</evidence>
<dbReference type="EMBL" id="DXCV01000034">
    <property type="protein sequence ID" value="HIY87964.1"/>
    <property type="molecule type" value="Genomic_DNA"/>
</dbReference>
<dbReference type="Gene3D" id="3.40.220.10">
    <property type="entry name" value="Leucine Aminopeptidase, subunit E, domain 1"/>
    <property type="match status" value="1"/>
</dbReference>
<dbReference type="SUPFAM" id="SSF52949">
    <property type="entry name" value="Macro domain-like"/>
    <property type="match status" value="1"/>
</dbReference>
<evidence type="ECO:0000313" key="6">
    <source>
        <dbReference type="EMBL" id="HIY87964.1"/>
    </source>
</evidence>
<dbReference type="InterPro" id="IPR052056">
    <property type="entry name" value="Mono-ARTD/PARP"/>
</dbReference>
<dbReference type="Proteomes" id="UP000886851">
    <property type="component" value="Unassembled WGS sequence"/>
</dbReference>
<name>A0A9D1ZI48_9BACE</name>
<evidence type="ECO:0000313" key="7">
    <source>
        <dbReference type="Proteomes" id="UP000886851"/>
    </source>
</evidence>
<accession>A0A9D1ZI48</accession>
<reference evidence="6" key="1">
    <citation type="journal article" date="2021" name="PeerJ">
        <title>Extensive microbial diversity within the chicken gut microbiome revealed by metagenomics and culture.</title>
        <authorList>
            <person name="Gilroy R."/>
            <person name="Ravi A."/>
            <person name="Getino M."/>
            <person name="Pursley I."/>
            <person name="Horton D.L."/>
            <person name="Alikhan N.F."/>
            <person name="Baker D."/>
            <person name="Gharbi K."/>
            <person name="Hall N."/>
            <person name="Watson M."/>
            <person name="Adriaenssens E.M."/>
            <person name="Foster-Nyarko E."/>
            <person name="Jarju S."/>
            <person name="Secka A."/>
            <person name="Antonio M."/>
            <person name="Oren A."/>
            <person name="Chaudhuri R.R."/>
            <person name="La Ragione R."/>
            <person name="Hildebrand F."/>
            <person name="Pallen M.J."/>
        </authorList>
    </citation>
    <scope>NUCLEOTIDE SEQUENCE</scope>
    <source>
        <strain evidence="6">Gambia2-208</strain>
    </source>
</reference>
<dbReference type="InterPro" id="IPR002589">
    <property type="entry name" value="Macro_dom"/>
</dbReference>
<dbReference type="GO" id="GO:0005737">
    <property type="term" value="C:cytoplasm"/>
    <property type="evidence" value="ECO:0007669"/>
    <property type="project" value="TreeGrafter"/>
</dbReference>
<comment type="caution">
    <text evidence="6">The sequence shown here is derived from an EMBL/GenBank/DDBJ whole genome shotgun (WGS) entry which is preliminary data.</text>
</comment>
<keyword evidence="1" id="KW-0328">Glycosyltransferase</keyword>
<sequence length="366" mass="41306">MERLYNIKNSDVKILFGNILQSKTEVIVSSDDCYLSMGGGISKCISQAAGDAVRQDAQKKVPAQLGNAIVTTAGNLPQKFIFHAITIDKQYAIERFSKNSEQNHEIHQFIIKQSIKNCFKLLAAHDLHSIAFPAIGAGAAKIPYEKVAQLMAEAISEMLSMTNKCYHVEIYLYDRYQRMEPWDFLPFFESFASASHVLQHEGNNKYFTPQQDFSNINIKDNAKVNAMDHQVFVSYSRKDAEIIKPICGILNELSVKYWIDIDGIYSGENYKDVICKAIKSAQLVIFLSSANSNASHNVAKEISLADEYRKTIIPIRLDHSPYAPHIDYDLNSIDSIDYYKDEEAALDKIKKTIQGKLVMVQLVTTL</sequence>
<dbReference type="SUPFAM" id="SSF52200">
    <property type="entry name" value="Toll/Interleukin receptor TIR domain"/>
    <property type="match status" value="1"/>
</dbReference>
<keyword evidence="3" id="KW-0520">NAD</keyword>
<dbReference type="InterPro" id="IPR000157">
    <property type="entry name" value="TIR_dom"/>
</dbReference>
<feature type="domain" description="TIR" evidence="4">
    <location>
        <begin position="227"/>
        <end position="357"/>
    </location>
</feature>
<dbReference type="InterPro" id="IPR043472">
    <property type="entry name" value="Macro_dom-like"/>
</dbReference>
<dbReference type="PANTHER" id="PTHR14453">
    <property type="entry name" value="PARP/ZINC FINGER CCCH TYPE DOMAIN CONTAINING PROTEIN"/>
    <property type="match status" value="1"/>
</dbReference>
<dbReference type="Gene3D" id="3.40.50.10140">
    <property type="entry name" value="Toll/interleukin-1 receptor homology (TIR) domain"/>
    <property type="match status" value="1"/>
</dbReference>
<proteinExistence type="predicted"/>
<dbReference type="InterPro" id="IPR035897">
    <property type="entry name" value="Toll_tir_struct_dom_sf"/>
</dbReference>